<dbReference type="Pfam" id="PF02470">
    <property type="entry name" value="MlaD"/>
    <property type="match status" value="1"/>
</dbReference>
<dbReference type="InterPro" id="IPR005693">
    <property type="entry name" value="Mce"/>
</dbReference>
<dbReference type="PANTHER" id="PTHR33371:SF16">
    <property type="entry name" value="MCE-FAMILY PROTEIN MCE3F"/>
    <property type="match status" value="1"/>
</dbReference>
<reference evidence="4 5" key="1">
    <citation type="journal article" date="2019" name="Int. J. Syst. Evol. Microbiol.">
        <title>The Global Catalogue of Microorganisms (GCM) 10K type strain sequencing project: providing services to taxonomists for standard genome sequencing and annotation.</title>
        <authorList>
            <consortium name="The Broad Institute Genomics Platform"/>
            <consortium name="The Broad Institute Genome Sequencing Center for Infectious Disease"/>
            <person name="Wu L."/>
            <person name="Ma J."/>
        </authorList>
    </citation>
    <scope>NUCLEOTIDE SEQUENCE [LARGE SCALE GENOMIC DNA]</scope>
    <source>
        <strain evidence="4 5">JCM 16221</strain>
    </source>
</reference>
<dbReference type="InterPro" id="IPR024516">
    <property type="entry name" value="Mce_C"/>
</dbReference>
<comment type="caution">
    <text evidence="4">The sequence shown here is derived from an EMBL/GenBank/DDBJ whole genome shotgun (WGS) entry which is preliminary data.</text>
</comment>
<dbReference type="NCBIfam" id="TIGR00996">
    <property type="entry name" value="Mtu_fam_mce"/>
    <property type="match status" value="1"/>
</dbReference>
<organism evidence="4 5">
    <name type="scientific">Saccharopolyspora halophila</name>
    <dbReference type="NCBI Taxonomy" id="405551"/>
    <lineage>
        <taxon>Bacteria</taxon>
        <taxon>Bacillati</taxon>
        <taxon>Actinomycetota</taxon>
        <taxon>Actinomycetes</taxon>
        <taxon>Pseudonocardiales</taxon>
        <taxon>Pseudonocardiaceae</taxon>
        <taxon>Saccharopolyspora</taxon>
    </lineage>
</organism>
<protein>
    <submittedName>
        <fullName evidence="4">MCE family protein</fullName>
    </submittedName>
</protein>
<evidence type="ECO:0000256" key="1">
    <source>
        <dbReference type="SAM" id="MobiDB-lite"/>
    </source>
</evidence>
<evidence type="ECO:0000259" key="2">
    <source>
        <dbReference type="Pfam" id="PF02470"/>
    </source>
</evidence>
<gene>
    <name evidence="4" type="ORF">GCM10009854_20000</name>
</gene>
<dbReference type="RefSeq" id="WP_344129076.1">
    <property type="nucleotide sequence ID" value="NZ_BAAARA010000004.1"/>
</dbReference>
<feature type="region of interest" description="Disordered" evidence="1">
    <location>
        <begin position="324"/>
        <end position="381"/>
    </location>
</feature>
<feature type="domain" description="Mce/MlaD" evidence="2">
    <location>
        <begin position="38"/>
        <end position="114"/>
    </location>
</feature>
<feature type="domain" description="Mammalian cell entry C-terminal" evidence="3">
    <location>
        <begin position="122"/>
        <end position="292"/>
    </location>
</feature>
<keyword evidence="5" id="KW-1185">Reference proteome</keyword>
<dbReference type="InterPro" id="IPR003399">
    <property type="entry name" value="Mce/MlaD"/>
</dbReference>
<evidence type="ECO:0000313" key="5">
    <source>
        <dbReference type="Proteomes" id="UP001501218"/>
    </source>
</evidence>
<dbReference type="PANTHER" id="PTHR33371">
    <property type="entry name" value="INTERMEMBRANE PHOSPHOLIPID TRANSPORT SYSTEM BINDING PROTEIN MLAD-RELATED"/>
    <property type="match status" value="1"/>
</dbReference>
<dbReference type="Proteomes" id="UP001501218">
    <property type="component" value="Unassembled WGS sequence"/>
</dbReference>
<evidence type="ECO:0000313" key="4">
    <source>
        <dbReference type="EMBL" id="GAA2343238.1"/>
    </source>
</evidence>
<feature type="compositionally biased region" description="Pro residues" evidence="1">
    <location>
        <begin position="369"/>
        <end position="381"/>
    </location>
</feature>
<sequence length="381" mass="40225">MTSRKVKIQLALFLAIAVLGTGYVGGRYAGLDRLFGSNGYPVTVDMAESGGLFTNSEVTYRGVTVGRVTAIRLTHDGIAVRLHINDSAPPIPANTRAVVANRSAVGEQYIDLQPDRRGGPFLAEGAVIPAERTAIPPAPETLLVNVDRLVSDVPTESLRTVVTEVGTAFDGAGPHLQRLLDTAGEFTATADAHLPQTQALLENGDAVLRTQQQQAQRLTEFSGGLRRIGGQLKASDPDLREVIDKAPGAATEVHELTRDLGDDFGVVVANLLTTTRLTSVREPGLEQTLVALPMISAFTHSLAPDGTGHLGLVLNVFNPPNCTKGYEGTPRREGSNTSEGPTNYDVGCDEPKGSPIGVRGSQNAIRYPVPDPAAPPLPLGP</sequence>
<dbReference type="Pfam" id="PF11887">
    <property type="entry name" value="Mce4_CUP1"/>
    <property type="match status" value="1"/>
</dbReference>
<dbReference type="InterPro" id="IPR052336">
    <property type="entry name" value="MlaD_Phospholipid_Transporter"/>
</dbReference>
<accession>A0ABN3G337</accession>
<evidence type="ECO:0000259" key="3">
    <source>
        <dbReference type="Pfam" id="PF11887"/>
    </source>
</evidence>
<proteinExistence type="predicted"/>
<name>A0ABN3G337_9PSEU</name>
<dbReference type="EMBL" id="BAAARA010000004">
    <property type="protein sequence ID" value="GAA2343238.1"/>
    <property type="molecule type" value="Genomic_DNA"/>
</dbReference>